<dbReference type="PIRSF" id="PIRSF036659">
    <property type="entry name" value="BdbC"/>
    <property type="match status" value="1"/>
</dbReference>
<feature type="transmembrane region" description="Helical" evidence="12">
    <location>
        <begin position="40"/>
        <end position="58"/>
    </location>
</feature>
<evidence type="ECO:0000256" key="9">
    <source>
        <dbReference type="ARBA" id="ARBA00023157"/>
    </source>
</evidence>
<keyword evidence="6 12" id="KW-1133">Transmembrane helix</keyword>
<keyword evidence="4 12" id="KW-0812">Transmembrane</keyword>
<dbReference type="Gene3D" id="1.20.1550.10">
    <property type="entry name" value="DsbB-like"/>
    <property type="match status" value="1"/>
</dbReference>
<organism evidence="13 14">
    <name type="scientific">Candidatus Woesebacteria bacterium RIFCSPHIGHO2_01_FULL_40_22</name>
    <dbReference type="NCBI Taxonomy" id="1802499"/>
    <lineage>
        <taxon>Bacteria</taxon>
        <taxon>Candidatus Woeseibacteriota</taxon>
    </lineage>
</organism>
<dbReference type="InterPro" id="IPR012187">
    <property type="entry name" value="Disulphide_bond_form_BdbC"/>
</dbReference>
<keyword evidence="3" id="KW-0813">Transport</keyword>
<accession>A0A1F7YIM8</accession>
<dbReference type="PANTHER" id="PTHR43469:SF1">
    <property type="entry name" value="SPBETA PROPHAGE-DERIVED DISULFIDE BOND FORMATION PROTEIN B"/>
    <property type="match status" value="1"/>
</dbReference>
<keyword evidence="7" id="KW-0560">Oxidoreductase</keyword>
<comment type="caution">
    <text evidence="13">The sequence shown here is derived from an EMBL/GenBank/DDBJ whole genome shotgun (WGS) entry which is preliminary data.</text>
</comment>
<evidence type="ECO:0000256" key="11">
    <source>
        <dbReference type="ARBA" id="ARBA00023284"/>
    </source>
</evidence>
<name>A0A1F7YIM8_9BACT</name>
<evidence type="ECO:0000256" key="6">
    <source>
        <dbReference type="ARBA" id="ARBA00022989"/>
    </source>
</evidence>
<dbReference type="NCBIfam" id="NF002849">
    <property type="entry name" value="PRK03113.1"/>
    <property type="match status" value="1"/>
</dbReference>
<protein>
    <recommendedName>
        <fullName evidence="15">2-oxoglutarate dehydrogenase</fullName>
    </recommendedName>
</protein>
<evidence type="ECO:0000256" key="5">
    <source>
        <dbReference type="ARBA" id="ARBA00022982"/>
    </source>
</evidence>
<feature type="transmembrane region" description="Helical" evidence="12">
    <location>
        <begin position="111"/>
        <end position="136"/>
    </location>
</feature>
<comment type="subcellular location">
    <subcellularLocation>
        <location evidence="1">Membrane</location>
        <topology evidence="1">Multi-pass membrane protein</topology>
    </subcellularLocation>
</comment>
<dbReference type="AlphaFoldDB" id="A0A1F7YIM8"/>
<keyword evidence="5" id="KW-0249">Electron transport</keyword>
<evidence type="ECO:0000256" key="2">
    <source>
        <dbReference type="ARBA" id="ARBA00007602"/>
    </source>
</evidence>
<evidence type="ECO:0000313" key="14">
    <source>
        <dbReference type="Proteomes" id="UP000179221"/>
    </source>
</evidence>
<evidence type="ECO:0000256" key="3">
    <source>
        <dbReference type="ARBA" id="ARBA00022448"/>
    </source>
</evidence>
<dbReference type="InterPro" id="IPR023380">
    <property type="entry name" value="DsbB-like_sf"/>
</dbReference>
<evidence type="ECO:0000256" key="1">
    <source>
        <dbReference type="ARBA" id="ARBA00004141"/>
    </source>
</evidence>
<dbReference type="GO" id="GO:0006457">
    <property type="term" value="P:protein folding"/>
    <property type="evidence" value="ECO:0007669"/>
    <property type="project" value="InterPro"/>
</dbReference>
<comment type="similarity">
    <text evidence="2">Belongs to the DsbB family. BdbC subfamily.</text>
</comment>
<evidence type="ECO:0008006" key="15">
    <source>
        <dbReference type="Google" id="ProtNLM"/>
    </source>
</evidence>
<dbReference type="EMBL" id="MGGL01000005">
    <property type="protein sequence ID" value="OGM27204.1"/>
    <property type="molecule type" value="Genomic_DNA"/>
</dbReference>
<proteinExistence type="inferred from homology"/>
<reference evidence="13 14" key="1">
    <citation type="journal article" date="2016" name="Nat. Commun.">
        <title>Thousands of microbial genomes shed light on interconnected biogeochemical processes in an aquifer system.</title>
        <authorList>
            <person name="Anantharaman K."/>
            <person name="Brown C.T."/>
            <person name="Hug L.A."/>
            <person name="Sharon I."/>
            <person name="Castelle C.J."/>
            <person name="Probst A.J."/>
            <person name="Thomas B.C."/>
            <person name="Singh A."/>
            <person name="Wilkins M.J."/>
            <person name="Karaoz U."/>
            <person name="Brodie E.L."/>
            <person name="Williams K.H."/>
            <person name="Hubbard S.S."/>
            <person name="Banfield J.F."/>
        </authorList>
    </citation>
    <scope>NUCLEOTIDE SEQUENCE [LARGE SCALE GENOMIC DNA]</scope>
</reference>
<keyword evidence="8 12" id="KW-0472">Membrane</keyword>
<evidence type="ECO:0000256" key="7">
    <source>
        <dbReference type="ARBA" id="ARBA00023002"/>
    </source>
</evidence>
<evidence type="ECO:0000256" key="4">
    <source>
        <dbReference type="ARBA" id="ARBA00022692"/>
    </source>
</evidence>
<evidence type="ECO:0000256" key="10">
    <source>
        <dbReference type="ARBA" id="ARBA00023186"/>
    </source>
</evidence>
<dbReference type="InterPro" id="IPR003752">
    <property type="entry name" value="DiS_bond_form_DsbB/BdbC"/>
</dbReference>
<keyword evidence="9" id="KW-1015">Disulfide bond</keyword>
<keyword evidence="11" id="KW-0676">Redox-active center</keyword>
<dbReference type="Pfam" id="PF02600">
    <property type="entry name" value="DsbB"/>
    <property type="match status" value="1"/>
</dbReference>
<dbReference type="GO" id="GO:0016020">
    <property type="term" value="C:membrane"/>
    <property type="evidence" value="ECO:0007669"/>
    <property type="project" value="UniProtKB-SubCell"/>
</dbReference>
<evidence type="ECO:0000256" key="12">
    <source>
        <dbReference type="SAM" id="Phobius"/>
    </source>
</evidence>
<evidence type="ECO:0000313" key="13">
    <source>
        <dbReference type="EMBL" id="OGM27204.1"/>
    </source>
</evidence>
<dbReference type="Proteomes" id="UP000179221">
    <property type="component" value="Unassembled WGS sequence"/>
</dbReference>
<dbReference type="GO" id="GO:0015035">
    <property type="term" value="F:protein-disulfide reductase activity"/>
    <property type="evidence" value="ECO:0007669"/>
    <property type="project" value="InterPro"/>
</dbReference>
<dbReference type="SUPFAM" id="SSF158442">
    <property type="entry name" value="DsbB-like"/>
    <property type="match status" value="1"/>
</dbReference>
<sequence length="141" mass="16109">MEKLIVKNSIKYAFIVALTATLGSLYLSEVRGFAPCRLCWFQRIFMYPQAVILGVALIKKYKDALNYTFPLSLIGGIIAIYHYYLQVFPNAYAPCATVGFSISCNERFFTYFGYITIPWMSFTAFLLIALISFVSLKIFKD</sequence>
<dbReference type="PANTHER" id="PTHR43469">
    <property type="entry name" value="DISULFIDE FORMATION PROTEIN-RELATED"/>
    <property type="match status" value="1"/>
</dbReference>
<evidence type="ECO:0000256" key="8">
    <source>
        <dbReference type="ARBA" id="ARBA00023136"/>
    </source>
</evidence>
<feature type="transmembrane region" description="Helical" evidence="12">
    <location>
        <begin position="12"/>
        <end position="28"/>
    </location>
</feature>
<feature type="transmembrane region" description="Helical" evidence="12">
    <location>
        <begin position="65"/>
        <end position="84"/>
    </location>
</feature>
<keyword evidence="10" id="KW-0143">Chaperone</keyword>
<gene>
    <name evidence="13" type="ORF">A2628_04005</name>
</gene>